<sequence length="94" mass="11008">MPHVWEGRAMHMDHQEKEIQTTLQRWRYRESLLFMSEPDKPAKGAKQSTHKTGYQVGPELINQEKRWTIELKSEVGPDLTMFKILDATSSHRSS</sequence>
<dbReference type="AlphaFoldDB" id="A0A1D2J534"/>
<evidence type="ECO:0000313" key="3">
    <source>
        <dbReference type="Proteomes" id="UP000242814"/>
    </source>
</evidence>
<reference evidence="2 3" key="1">
    <citation type="submission" date="2016-06" db="EMBL/GenBank/DDBJ databases">
        <authorList>
            <person name="Kjaerup R.B."/>
            <person name="Dalgaard T.S."/>
            <person name="Juul-Madsen H.R."/>
        </authorList>
    </citation>
    <scope>NUCLEOTIDE SEQUENCE [LARGE SCALE GENOMIC DNA]</scope>
    <source>
        <strain evidence="2 3">Pb300</strain>
    </source>
</reference>
<feature type="region of interest" description="Disordered" evidence="1">
    <location>
        <begin position="37"/>
        <end position="57"/>
    </location>
</feature>
<name>A0A1D2J534_PARBR</name>
<protein>
    <submittedName>
        <fullName evidence="2">Uncharacterized protein</fullName>
    </submittedName>
</protein>
<organism evidence="2 3">
    <name type="scientific">Paracoccidioides brasiliensis</name>
    <dbReference type="NCBI Taxonomy" id="121759"/>
    <lineage>
        <taxon>Eukaryota</taxon>
        <taxon>Fungi</taxon>
        <taxon>Dikarya</taxon>
        <taxon>Ascomycota</taxon>
        <taxon>Pezizomycotina</taxon>
        <taxon>Eurotiomycetes</taxon>
        <taxon>Eurotiomycetidae</taxon>
        <taxon>Onygenales</taxon>
        <taxon>Ajellomycetaceae</taxon>
        <taxon>Paracoccidioides</taxon>
    </lineage>
</organism>
<evidence type="ECO:0000256" key="1">
    <source>
        <dbReference type="SAM" id="MobiDB-lite"/>
    </source>
</evidence>
<evidence type="ECO:0000313" key="2">
    <source>
        <dbReference type="EMBL" id="ODH13421.1"/>
    </source>
</evidence>
<gene>
    <name evidence="2" type="ORF">ACO22_07273</name>
</gene>
<accession>A0A1D2J534</accession>
<dbReference type="EMBL" id="LZYO01000491">
    <property type="protein sequence ID" value="ODH13421.1"/>
    <property type="molecule type" value="Genomic_DNA"/>
</dbReference>
<proteinExistence type="predicted"/>
<comment type="caution">
    <text evidence="2">The sequence shown here is derived from an EMBL/GenBank/DDBJ whole genome shotgun (WGS) entry which is preliminary data.</text>
</comment>
<dbReference type="Proteomes" id="UP000242814">
    <property type="component" value="Unassembled WGS sequence"/>
</dbReference>